<dbReference type="AlphaFoldDB" id="A0AAD8RRN2"/>
<keyword evidence="5" id="KW-1185">Reference proteome</keyword>
<proteinExistence type="predicted"/>
<evidence type="ECO:0000313" key="5">
    <source>
        <dbReference type="Proteomes" id="UP001231189"/>
    </source>
</evidence>
<feature type="domain" description="SKP1 component POZ" evidence="3">
    <location>
        <begin position="21"/>
        <end position="66"/>
    </location>
</feature>
<evidence type="ECO:0000259" key="3">
    <source>
        <dbReference type="Pfam" id="PF03931"/>
    </source>
</evidence>
<dbReference type="PANTHER" id="PTHR11165">
    <property type="entry name" value="SKP1"/>
    <property type="match status" value="1"/>
</dbReference>
<reference evidence="4" key="1">
    <citation type="submission" date="2023-07" db="EMBL/GenBank/DDBJ databases">
        <title>A chromosome-level genome assembly of Lolium multiflorum.</title>
        <authorList>
            <person name="Chen Y."/>
            <person name="Copetti D."/>
            <person name="Kolliker R."/>
            <person name="Studer B."/>
        </authorList>
    </citation>
    <scope>NUCLEOTIDE SEQUENCE</scope>
    <source>
        <strain evidence="4">02402/16</strain>
        <tissue evidence="4">Leaf</tissue>
    </source>
</reference>
<dbReference type="SUPFAM" id="SSF54695">
    <property type="entry name" value="POZ domain"/>
    <property type="match status" value="1"/>
</dbReference>
<dbReference type="Gene3D" id="3.30.710.10">
    <property type="entry name" value="Potassium Channel Kv1.1, Chain A"/>
    <property type="match status" value="1"/>
</dbReference>
<feature type="compositionally biased region" description="Polar residues" evidence="2">
    <location>
        <begin position="99"/>
        <end position="109"/>
    </location>
</feature>
<comment type="caution">
    <text evidence="4">The sequence shown here is derived from an EMBL/GenBank/DDBJ whole genome shotgun (WGS) entry which is preliminary data.</text>
</comment>
<evidence type="ECO:0000313" key="4">
    <source>
        <dbReference type="EMBL" id="KAK1629815.1"/>
    </source>
</evidence>
<comment type="pathway">
    <text evidence="1">Protein modification; protein ubiquitination.</text>
</comment>
<dbReference type="Pfam" id="PF03931">
    <property type="entry name" value="Skp1_POZ"/>
    <property type="match status" value="1"/>
</dbReference>
<dbReference type="Proteomes" id="UP001231189">
    <property type="component" value="Unassembled WGS sequence"/>
</dbReference>
<feature type="compositionally biased region" description="Basic and acidic residues" evidence="2">
    <location>
        <begin position="85"/>
        <end position="96"/>
    </location>
</feature>
<dbReference type="GO" id="GO:0006511">
    <property type="term" value="P:ubiquitin-dependent protein catabolic process"/>
    <property type="evidence" value="ECO:0007669"/>
    <property type="project" value="InterPro"/>
</dbReference>
<feature type="region of interest" description="Disordered" evidence="2">
    <location>
        <begin position="85"/>
        <end position="109"/>
    </location>
</feature>
<protein>
    <recommendedName>
        <fullName evidence="3">SKP1 component POZ domain-containing protein</fullName>
    </recommendedName>
</protein>
<name>A0AAD8RRN2_LOLMU</name>
<sequence>MAATIADGNKVDKVVGGEKSKTITLKSSDGDQFDVAVSQTIQHMIEDPLPNVGSKILAMVEYCNKHIATSSDNAGEKEDLKSFDESFNAVRHDPRRQLSGHQGASWSLT</sequence>
<dbReference type="InterPro" id="IPR016073">
    <property type="entry name" value="Skp1_comp_POZ"/>
</dbReference>
<gene>
    <name evidence="4" type="ORF">QYE76_004130</name>
</gene>
<accession>A0AAD8RRN2</accession>
<dbReference type="InterPro" id="IPR016897">
    <property type="entry name" value="SKP1"/>
</dbReference>
<dbReference type="EMBL" id="JAUUTY010000005">
    <property type="protein sequence ID" value="KAK1629815.1"/>
    <property type="molecule type" value="Genomic_DNA"/>
</dbReference>
<organism evidence="4 5">
    <name type="scientific">Lolium multiflorum</name>
    <name type="common">Italian ryegrass</name>
    <name type="synonym">Lolium perenne subsp. multiflorum</name>
    <dbReference type="NCBI Taxonomy" id="4521"/>
    <lineage>
        <taxon>Eukaryota</taxon>
        <taxon>Viridiplantae</taxon>
        <taxon>Streptophyta</taxon>
        <taxon>Embryophyta</taxon>
        <taxon>Tracheophyta</taxon>
        <taxon>Spermatophyta</taxon>
        <taxon>Magnoliopsida</taxon>
        <taxon>Liliopsida</taxon>
        <taxon>Poales</taxon>
        <taxon>Poaceae</taxon>
        <taxon>BOP clade</taxon>
        <taxon>Pooideae</taxon>
        <taxon>Poodae</taxon>
        <taxon>Poeae</taxon>
        <taxon>Poeae Chloroplast Group 2 (Poeae type)</taxon>
        <taxon>Loliodinae</taxon>
        <taxon>Loliinae</taxon>
        <taxon>Lolium</taxon>
    </lineage>
</organism>
<dbReference type="InterPro" id="IPR011333">
    <property type="entry name" value="SKP1/BTB/POZ_sf"/>
</dbReference>
<evidence type="ECO:0000256" key="1">
    <source>
        <dbReference type="ARBA" id="ARBA00004906"/>
    </source>
</evidence>
<evidence type="ECO:0000256" key="2">
    <source>
        <dbReference type="SAM" id="MobiDB-lite"/>
    </source>
</evidence>